<dbReference type="InterPro" id="IPR003594">
    <property type="entry name" value="HATPase_dom"/>
</dbReference>
<dbReference type="GO" id="GO:0000156">
    <property type="term" value="F:phosphorelay response regulator activity"/>
    <property type="evidence" value="ECO:0007669"/>
    <property type="project" value="TreeGrafter"/>
</dbReference>
<accession>A0A7C1K4H0</accession>
<protein>
    <recommendedName>
        <fullName evidence="3">histidine kinase</fullName>
        <ecNumber evidence="3">2.7.13.3</ecNumber>
    </recommendedName>
</protein>
<name>A0A7C1K4H0_THERO</name>
<reference evidence="13" key="1">
    <citation type="journal article" date="2020" name="mSystems">
        <title>Genome- and Community-Level Interaction Insights into Carbon Utilization and Element Cycling Functions of Hydrothermarchaeota in Hydrothermal Sediment.</title>
        <authorList>
            <person name="Zhou Z."/>
            <person name="Liu Y."/>
            <person name="Xu W."/>
            <person name="Pan J."/>
            <person name="Luo Z.H."/>
            <person name="Li M."/>
        </authorList>
    </citation>
    <scope>NUCLEOTIDE SEQUENCE [LARGE SCALE GENOMIC DNA]</scope>
    <source>
        <strain evidence="13">SpSt-222</strain>
    </source>
</reference>
<comment type="caution">
    <text evidence="13">The sequence shown here is derived from an EMBL/GenBank/DDBJ whole genome shotgun (WGS) entry which is preliminary data.</text>
</comment>
<dbReference type="GO" id="GO:0005524">
    <property type="term" value="F:ATP binding"/>
    <property type="evidence" value="ECO:0007669"/>
    <property type="project" value="UniProtKB-KW"/>
</dbReference>
<sequence length="421" mass="46298">MLTILLATIIGLLVGAFLAWLWQRWTLRARLEATLRALRLRHPTATPLQRPLLGEDPLESLLAQLDEALQGLEHTLEQARARQTQLAALFDHLSDGVVLVDPEGSVVGLNRAARSLLAGSRDGAIGRPYPEVLRDYELNELVSQALREQSPPPGRFVELGRPRRTVQAQASVLHGADRPLVTLVLRDITELRRTETIRRDFVANVSHDLRTPLAALQALVDTLLDGALADREVAEDFLRRIATEVEHLTRLVNQLLELTKAESGQLQLTRVSTDLAELARSTLRRFEPRAAAKAITLDLHAPPDLPLVSCDPDRIGQVLSNLLDNALKFTPEGGRITVELSRQENELAVRVRDTGPGIPIEELDRIFERFFKGDRARTSAGSGLGLAIVKHLVQLHGGRVWAESPPGGGAVVGFTLPLQPS</sequence>
<dbReference type="InterPro" id="IPR036097">
    <property type="entry name" value="HisK_dim/P_sf"/>
</dbReference>
<evidence type="ECO:0000256" key="10">
    <source>
        <dbReference type="ARBA" id="ARBA00022989"/>
    </source>
</evidence>
<keyword evidence="12" id="KW-0472">Membrane</keyword>
<dbReference type="CDD" id="cd00130">
    <property type="entry name" value="PAS"/>
    <property type="match status" value="1"/>
</dbReference>
<dbReference type="CDD" id="cd00082">
    <property type="entry name" value="HisKA"/>
    <property type="match status" value="1"/>
</dbReference>
<keyword evidence="11" id="KW-0902">Two-component regulatory system</keyword>
<dbReference type="FunFam" id="1.10.287.130:FF:000001">
    <property type="entry name" value="Two-component sensor histidine kinase"/>
    <property type="match status" value="1"/>
</dbReference>
<comment type="subcellular location">
    <subcellularLocation>
        <location evidence="2">Membrane</location>
        <topology evidence="2">Multi-pass membrane protein</topology>
    </subcellularLocation>
</comment>
<dbReference type="InterPro" id="IPR005467">
    <property type="entry name" value="His_kinase_dom"/>
</dbReference>
<dbReference type="InterPro" id="IPR035965">
    <property type="entry name" value="PAS-like_dom_sf"/>
</dbReference>
<evidence type="ECO:0000256" key="11">
    <source>
        <dbReference type="ARBA" id="ARBA00023012"/>
    </source>
</evidence>
<evidence type="ECO:0000256" key="9">
    <source>
        <dbReference type="ARBA" id="ARBA00022840"/>
    </source>
</evidence>
<keyword evidence="4" id="KW-0597">Phosphoprotein</keyword>
<dbReference type="GO" id="GO:0000155">
    <property type="term" value="F:phosphorelay sensor kinase activity"/>
    <property type="evidence" value="ECO:0007669"/>
    <property type="project" value="InterPro"/>
</dbReference>
<evidence type="ECO:0000256" key="1">
    <source>
        <dbReference type="ARBA" id="ARBA00000085"/>
    </source>
</evidence>
<dbReference type="InterPro" id="IPR013767">
    <property type="entry name" value="PAS_fold"/>
</dbReference>
<evidence type="ECO:0000313" key="13">
    <source>
        <dbReference type="EMBL" id="HEF65384.1"/>
    </source>
</evidence>
<evidence type="ECO:0000256" key="7">
    <source>
        <dbReference type="ARBA" id="ARBA00022741"/>
    </source>
</evidence>
<dbReference type="GO" id="GO:0016020">
    <property type="term" value="C:membrane"/>
    <property type="evidence" value="ECO:0007669"/>
    <property type="project" value="UniProtKB-SubCell"/>
</dbReference>
<keyword evidence="5" id="KW-0808">Transferase</keyword>
<dbReference type="Pfam" id="PF02518">
    <property type="entry name" value="HATPase_c"/>
    <property type="match status" value="1"/>
</dbReference>
<keyword evidence="6" id="KW-0812">Transmembrane</keyword>
<dbReference type="PANTHER" id="PTHR42878:SF7">
    <property type="entry name" value="SENSOR HISTIDINE KINASE GLRK"/>
    <property type="match status" value="1"/>
</dbReference>
<dbReference type="PROSITE" id="PS50109">
    <property type="entry name" value="HIS_KIN"/>
    <property type="match status" value="1"/>
</dbReference>
<dbReference type="PANTHER" id="PTHR42878">
    <property type="entry name" value="TWO-COMPONENT HISTIDINE KINASE"/>
    <property type="match status" value="1"/>
</dbReference>
<evidence type="ECO:0000256" key="3">
    <source>
        <dbReference type="ARBA" id="ARBA00012438"/>
    </source>
</evidence>
<dbReference type="FunFam" id="3.30.565.10:FF:000006">
    <property type="entry name" value="Sensor histidine kinase WalK"/>
    <property type="match status" value="1"/>
</dbReference>
<dbReference type="InterPro" id="IPR004358">
    <property type="entry name" value="Sig_transdc_His_kin-like_C"/>
</dbReference>
<dbReference type="AlphaFoldDB" id="A0A7C1K4H0"/>
<dbReference type="EMBL" id="DSJL01000011">
    <property type="protein sequence ID" value="HEF65384.1"/>
    <property type="molecule type" value="Genomic_DNA"/>
</dbReference>
<dbReference type="InterPro" id="IPR036890">
    <property type="entry name" value="HATPase_C_sf"/>
</dbReference>
<dbReference type="InterPro" id="IPR000014">
    <property type="entry name" value="PAS"/>
</dbReference>
<evidence type="ECO:0000256" key="8">
    <source>
        <dbReference type="ARBA" id="ARBA00022777"/>
    </source>
</evidence>
<keyword evidence="8" id="KW-0418">Kinase</keyword>
<dbReference type="InterPro" id="IPR050351">
    <property type="entry name" value="BphY/WalK/GraS-like"/>
</dbReference>
<dbReference type="CDD" id="cd00075">
    <property type="entry name" value="HATPase"/>
    <property type="match status" value="1"/>
</dbReference>
<dbReference type="Pfam" id="PF00989">
    <property type="entry name" value="PAS"/>
    <property type="match status" value="1"/>
</dbReference>
<keyword evidence="10" id="KW-1133">Transmembrane helix</keyword>
<dbReference type="Gene3D" id="3.30.565.10">
    <property type="entry name" value="Histidine kinase-like ATPase, C-terminal domain"/>
    <property type="match status" value="1"/>
</dbReference>
<dbReference type="Gene3D" id="1.10.287.130">
    <property type="match status" value="1"/>
</dbReference>
<dbReference type="SMART" id="SM00388">
    <property type="entry name" value="HisKA"/>
    <property type="match status" value="1"/>
</dbReference>
<dbReference type="GO" id="GO:0006355">
    <property type="term" value="P:regulation of DNA-templated transcription"/>
    <property type="evidence" value="ECO:0007669"/>
    <property type="project" value="InterPro"/>
</dbReference>
<dbReference type="Pfam" id="PF00512">
    <property type="entry name" value="HisKA"/>
    <property type="match status" value="1"/>
</dbReference>
<dbReference type="SUPFAM" id="SSF47384">
    <property type="entry name" value="Homodimeric domain of signal transducing histidine kinase"/>
    <property type="match status" value="1"/>
</dbReference>
<evidence type="ECO:0000256" key="5">
    <source>
        <dbReference type="ARBA" id="ARBA00022679"/>
    </source>
</evidence>
<keyword evidence="9" id="KW-0067">ATP-binding</keyword>
<gene>
    <name evidence="13" type="ORF">ENP47_07285</name>
</gene>
<dbReference type="GO" id="GO:0007234">
    <property type="term" value="P:osmosensory signaling via phosphorelay pathway"/>
    <property type="evidence" value="ECO:0007669"/>
    <property type="project" value="TreeGrafter"/>
</dbReference>
<dbReference type="EC" id="2.7.13.3" evidence="3"/>
<organism evidence="13">
    <name type="scientific">Thermomicrobium roseum</name>
    <dbReference type="NCBI Taxonomy" id="500"/>
    <lineage>
        <taxon>Bacteria</taxon>
        <taxon>Pseudomonadati</taxon>
        <taxon>Thermomicrobiota</taxon>
        <taxon>Thermomicrobia</taxon>
        <taxon>Thermomicrobiales</taxon>
        <taxon>Thermomicrobiaceae</taxon>
        <taxon>Thermomicrobium</taxon>
    </lineage>
</organism>
<evidence type="ECO:0000256" key="2">
    <source>
        <dbReference type="ARBA" id="ARBA00004141"/>
    </source>
</evidence>
<dbReference type="SMART" id="SM00091">
    <property type="entry name" value="PAS"/>
    <property type="match status" value="1"/>
</dbReference>
<dbReference type="SUPFAM" id="SSF55874">
    <property type="entry name" value="ATPase domain of HSP90 chaperone/DNA topoisomerase II/histidine kinase"/>
    <property type="match status" value="1"/>
</dbReference>
<evidence type="ECO:0000256" key="12">
    <source>
        <dbReference type="ARBA" id="ARBA00023136"/>
    </source>
</evidence>
<dbReference type="SUPFAM" id="SSF55785">
    <property type="entry name" value="PYP-like sensor domain (PAS domain)"/>
    <property type="match status" value="1"/>
</dbReference>
<dbReference type="GO" id="GO:0030295">
    <property type="term" value="F:protein kinase activator activity"/>
    <property type="evidence" value="ECO:0007669"/>
    <property type="project" value="TreeGrafter"/>
</dbReference>
<dbReference type="PRINTS" id="PR00344">
    <property type="entry name" value="BCTRLSENSOR"/>
</dbReference>
<evidence type="ECO:0000256" key="4">
    <source>
        <dbReference type="ARBA" id="ARBA00022553"/>
    </source>
</evidence>
<dbReference type="SMART" id="SM00387">
    <property type="entry name" value="HATPase_c"/>
    <property type="match status" value="1"/>
</dbReference>
<keyword evidence="7" id="KW-0547">Nucleotide-binding</keyword>
<dbReference type="InterPro" id="IPR003661">
    <property type="entry name" value="HisK_dim/P_dom"/>
</dbReference>
<comment type="catalytic activity">
    <reaction evidence="1">
        <text>ATP + protein L-histidine = ADP + protein N-phospho-L-histidine.</text>
        <dbReference type="EC" id="2.7.13.3"/>
    </reaction>
</comment>
<dbReference type="NCBIfam" id="TIGR00229">
    <property type="entry name" value="sensory_box"/>
    <property type="match status" value="1"/>
</dbReference>
<dbReference type="Gene3D" id="3.30.450.20">
    <property type="entry name" value="PAS domain"/>
    <property type="match status" value="1"/>
</dbReference>
<proteinExistence type="predicted"/>
<evidence type="ECO:0000256" key="6">
    <source>
        <dbReference type="ARBA" id="ARBA00022692"/>
    </source>
</evidence>
<dbReference type="PROSITE" id="PS50112">
    <property type="entry name" value="PAS"/>
    <property type="match status" value="1"/>
</dbReference>